<keyword evidence="6 8" id="KW-1133">Transmembrane helix</keyword>
<feature type="transmembrane region" description="Helical" evidence="8">
    <location>
        <begin position="160"/>
        <end position="181"/>
    </location>
</feature>
<feature type="transmembrane region" description="Helical" evidence="8">
    <location>
        <begin position="223"/>
        <end position="242"/>
    </location>
</feature>
<comment type="subcellular location">
    <subcellularLocation>
        <location evidence="1">Cell membrane</location>
        <topology evidence="1">Multi-pass membrane protein</topology>
    </subcellularLocation>
</comment>
<comment type="similarity">
    <text evidence="2">Belongs to the auxin efflux carrier (TC 2.A.69) family.</text>
</comment>
<evidence type="ECO:0000256" key="5">
    <source>
        <dbReference type="ARBA" id="ARBA00022692"/>
    </source>
</evidence>
<evidence type="ECO:0000256" key="3">
    <source>
        <dbReference type="ARBA" id="ARBA00022448"/>
    </source>
</evidence>
<dbReference type="PANTHER" id="PTHR36838:SF3">
    <property type="entry name" value="TRANSPORTER AUXIN EFFLUX CARRIER EC FAMILY"/>
    <property type="match status" value="1"/>
</dbReference>
<evidence type="ECO:0000256" key="6">
    <source>
        <dbReference type="ARBA" id="ARBA00022989"/>
    </source>
</evidence>
<feature type="transmembrane region" description="Helical" evidence="8">
    <location>
        <begin position="64"/>
        <end position="86"/>
    </location>
</feature>
<keyword evidence="4" id="KW-1003">Cell membrane</keyword>
<evidence type="ECO:0000256" key="7">
    <source>
        <dbReference type="ARBA" id="ARBA00023136"/>
    </source>
</evidence>
<accession>A0A3P1WW24</accession>
<feature type="transmembrane region" description="Helical" evidence="8">
    <location>
        <begin position="193"/>
        <end position="211"/>
    </location>
</feature>
<dbReference type="AlphaFoldDB" id="A0A3P1WW24"/>
<feature type="transmembrane region" description="Helical" evidence="8">
    <location>
        <begin position="284"/>
        <end position="303"/>
    </location>
</feature>
<dbReference type="GO" id="GO:0005886">
    <property type="term" value="C:plasma membrane"/>
    <property type="evidence" value="ECO:0007669"/>
    <property type="project" value="UniProtKB-SubCell"/>
</dbReference>
<dbReference type="GO" id="GO:0055085">
    <property type="term" value="P:transmembrane transport"/>
    <property type="evidence" value="ECO:0007669"/>
    <property type="project" value="InterPro"/>
</dbReference>
<dbReference type="EMBL" id="RQYT01000009">
    <property type="protein sequence ID" value="RRD50118.1"/>
    <property type="molecule type" value="Genomic_DNA"/>
</dbReference>
<reference evidence="9 10" key="1">
    <citation type="submission" date="2018-11" db="EMBL/GenBank/DDBJ databases">
        <title>Genomes From Bacteria Associated with the Canine Oral Cavity: a Test Case for Automated Genome-Based Taxonomic Assignment.</title>
        <authorList>
            <person name="Coil D.A."/>
            <person name="Jospin G."/>
            <person name="Darling A.E."/>
            <person name="Wallis C."/>
            <person name="Davis I.J."/>
            <person name="Harris S."/>
            <person name="Eisen J.A."/>
            <person name="Holcombe L.J."/>
            <person name="O'Flynn C."/>
        </authorList>
    </citation>
    <scope>NUCLEOTIDE SEQUENCE [LARGE SCALE GENOMIC DNA]</scope>
    <source>
        <strain evidence="9 10">OH2822_COT-296</strain>
    </source>
</reference>
<dbReference type="Gene3D" id="1.20.1530.20">
    <property type="match status" value="1"/>
</dbReference>
<dbReference type="OrthoDB" id="5405318at2"/>
<proteinExistence type="inferred from homology"/>
<name>A0A3P1WW24_9ACTN</name>
<organism evidence="9 10">
    <name type="scientific">Arachnia propionica</name>
    <dbReference type="NCBI Taxonomy" id="1750"/>
    <lineage>
        <taxon>Bacteria</taxon>
        <taxon>Bacillati</taxon>
        <taxon>Actinomycetota</taxon>
        <taxon>Actinomycetes</taxon>
        <taxon>Propionibacteriales</taxon>
        <taxon>Propionibacteriaceae</taxon>
        <taxon>Arachnia</taxon>
    </lineage>
</organism>
<gene>
    <name evidence="9" type="ORF">EII35_06050</name>
</gene>
<protein>
    <submittedName>
        <fullName evidence="9">AEC family transporter</fullName>
    </submittedName>
</protein>
<dbReference type="PANTHER" id="PTHR36838">
    <property type="entry name" value="AUXIN EFFLUX CARRIER FAMILY PROTEIN"/>
    <property type="match status" value="1"/>
</dbReference>
<feature type="transmembrane region" description="Helical" evidence="8">
    <location>
        <begin position="118"/>
        <end position="139"/>
    </location>
</feature>
<keyword evidence="7 8" id="KW-0472">Membrane</keyword>
<dbReference type="InterPro" id="IPR004776">
    <property type="entry name" value="Mem_transp_PIN-like"/>
</dbReference>
<feature type="transmembrane region" description="Helical" evidence="8">
    <location>
        <begin position="34"/>
        <end position="52"/>
    </location>
</feature>
<keyword evidence="3" id="KW-0813">Transport</keyword>
<comment type="caution">
    <text evidence="9">The sequence shown here is derived from an EMBL/GenBank/DDBJ whole genome shotgun (WGS) entry which is preliminary data.</text>
</comment>
<evidence type="ECO:0000256" key="1">
    <source>
        <dbReference type="ARBA" id="ARBA00004651"/>
    </source>
</evidence>
<evidence type="ECO:0000313" key="10">
    <source>
        <dbReference type="Proteomes" id="UP000280935"/>
    </source>
</evidence>
<evidence type="ECO:0000256" key="2">
    <source>
        <dbReference type="ARBA" id="ARBA00010145"/>
    </source>
</evidence>
<dbReference type="Pfam" id="PF03547">
    <property type="entry name" value="Mem_trans"/>
    <property type="match status" value="1"/>
</dbReference>
<evidence type="ECO:0000256" key="8">
    <source>
        <dbReference type="SAM" id="Phobius"/>
    </source>
</evidence>
<sequence>MLAVLTGFSTILVAVAVGHALGGLKAFPKEAVSTVAALAFYVATPAKMFQVASRADPSALFSSYLLAFLGASLLTVAVSVVVGWRLSTERKVMTAMGAAYTNTANLGLPIAHHVLGDAAWVAPLFLVQVMFLQPLALLLMDAVRARGDSRRLGVGALARLVLSNPVTLGTMLGFLVGWSRVQLPAFISAPIDLLAEMSIPLMLIAFGLGLRASGLPRRLTSRAVVMVAAKCLLMPAAAWTIATLAGMGPEQVRAATVLSALPTAQVVLVHAIRYDVEVPLIQQVSVATTVLSMPVIAVGALLTPCG</sequence>
<evidence type="ECO:0000256" key="4">
    <source>
        <dbReference type="ARBA" id="ARBA00022475"/>
    </source>
</evidence>
<keyword evidence="5 8" id="KW-0812">Transmembrane</keyword>
<evidence type="ECO:0000313" key="9">
    <source>
        <dbReference type="EMBL" id="RRD50118.1"/>
    </source>
</evidence>
<dbReference type="Proteomes" id="UP000280935">
    <property type="component" value="Unassembled WGS sequence"/>
</dbReference>
<dbReference type="RefSeq" id="WP_125227561.1">
    <property type="nucleotide sequence ID" value="NZ_RQYT01000009.1"/>
</dbReference>
<dbReference type="InterPro" id="IPR038770">
    <property type="entry name" value="Na+/solute_symporter_sf"/>
</dbReference>